<gene>
    <name evidence="1" type="ORF">SAMN05216235_0945</name>
</gene>
<comment type="caution">
    <text evidence="1">The sequence shown here is derived from an EMBL/GenBank/DDBJ whole genome shotgun (WGS) entry which is preliminary data.</text>
</comment>
<evidence type="ECO:0000313" key="1">
    <source>
        <dbReference type="EMBL" id="SFK65784.1"/>
    </source>
</evidence>
<dbReference type="Proteomes" id="UP000183090">
    <property type="component" value="Unassembled WGS sequence"/>
</dbReference>
<dbReference type="EMBL" id="FOTB01000002">
    <property type="protein sequence ID" value="SFK65784.1"/>
    <property type="molecule type" value="Genomic_DNA"/>
</dbReference>
<reference evidence="1 2" key="1">
    <citation type="submission" date="2016-10" db="EMBL/GenBank/DDBJ databases">
        <authorList>
            <person name="Varghese N."/>
            <person name="Submissions S."/>
        </authorList>
    </citation>
    <scope>NUCLEOTIDE SEQUENCE [LARGE SCALE GENOMIC DNA]</scope>
    <source>
        <strain evidence="1 2">CGMCC 1.6501</strain>
    </source>
</reference>
<dbReference type="AlphaFoldDB" id="A0AA94KV92"/>
<proteinExistence type="predicted"/>
<protein>
    <submittedName>
        <fullName evidence="1">Uncharacterized protein</fullName>
    </submittedName>
</protein>
<accession>A0AA94KV92</accession>
<sequence>MGYLVTVLRSLISDNAAESPVFMKYSSHMNSACFKIMLNSNTIVIINKNKIGGIVPDG</sequence>
<name>A0AA94KV92_9STAP</name>
<evidence type="ECO:0000313" key="2">
    <source>
        <dbReference type="Proteomes" id="UP000183090"/>
    </source>
</evidence>
<organism evidence="1 2">
    <name type="scientific">Salinicoccus halodurans</name>
    <dbReference type="NCBI Taxonomy" id="407035"/>
    <lineage>
        <taxon>Bacteria</taxon>
        <taxon>Bacillati</taxon>
        <taxon>Bacillota</taxon>
        <taxon>Bacilli</taxon>
        <taxon>Bacillales</taxon>
        <taxon>Staphylococcaceae</taxon>
        <taxon>Salinicoccus</taxon>
    </lineage>
</organism>